<keyword evidence="3" id="KW-1185">Reference proteome</keyword>
<name>A0ABV7ZB84_9DEIO</name>
<evidence type="ECO:0000313" key="3">
    <source>
        <dbReference type="Proteomes" id="UP001595803"/>
    </source>
</evidence>
<comment type="caution">
    <text evidence="2">The sequence shown here is derived from an EMBL/GenBank/DDBJ whole genome shotgun (WGS) entry which is preliminary data.</text>
</comment>
<evidence type="ECO:0000313" key="2">
    <source>
        <dbReference type="EMBL" id="MFC3833485.1"/>
    </source>
</evidence>
<organism evidence="2 3">
    <name type="scientific">Deinococcus rufus</name>
    <dbReference type="NCBI Taxonomy" id="2136097"/>
    <lineage>
        <taxon>Bacteria</taxon>
        <taxon>Thermotogati</taxon>
        <taxon>Deinococcota</taxon>
        <taxon>Deinococci</taxon>
        <taxon>Deinococcales</taxon>
        <taxon>Deinococcaceae</taxon>
        <taxon>Deinococcus</taxon>
    </lineage>
</organism>
<gene>
    <name evidence="2" type="ORF">ACFOSB_11515</name>
</gene>
<dbReference type="Proteomes" id="UP001595803">
    <property type="component" value="Unassembled WGS sequence"/>
</dbReference>
<reference evidence="3" key="1">
    <citation type="journal article" date="2019" name="Int. J. Syst. Evol. Microbiol.">
        <title>The Global Catalogue of Microorganisms (GCM) 10K type strain sequencing project: providing services to taxonomists for standard genome sequencing and annotation.</title>
        <authorList>
            <consortium name="The Broad Institute Genomics Platform"/>
            <consortium name="The Broad Institute Genome Sequencing Center for Infectious Disease"/>
            <person name="Wu L."/>
            <person name="Ma J."/>
        </authorList>
    </citation>
    <scope>NUCLEOTIDE SEQUENCE [LARGE SCALE GENOMIC DNA]</scope>
    <source>
        <strain evidence="3">CCTCC AB 2017081</strain>
    </source>
</reference>
<dbReference type="EMBL" id="JBHRZG010000011">
    <property type="protein sequence ID" value="MFC3833485.1"/>
    <property type="molecule type" value="Genomic_DNA"/>
</dbReference>
<proteinExistence type="predicted"/>
<protein>
    <submittedName>
        <fullName evidence="2">Uncharacterized protein</fullName>
    </submittedName>
</protein>
<dbReference type="RefSeq" id="WP_380102086.1">
    <property type="nucleotide sequence ID" value="NZ_JBHRZG010000011.1"/>
</dbReference>
<sequence>MPPGKRAAVLDLPCPVPGCGLRVTRPGQAARLECRTIPVTALDGGTTLTCPCQRHAPLRVVRRRTGLALSVLEFGRDARAEHNLIAHALVSGQGHAERGRRHRLDRAADPDSGDFDLAWRETDRLQAQVVEHLLAGRLQAAVEVAEQAAAARDRRDALGRRLTRRHRRVEREQAWHDMTRFWIRIPVPVTTPPGERDEPPLTPQFTFTFVALWDQDNRELEVANGEEIEAAAGLTVGADGWRALIRLLTRWESAPGRDPDPHALIWRDDRGTLTLREHVRRHYPRAVVALEALRLTLTPDQRRPRGAAPEPHPDWAGDAPPWVLDAAPADPVLRAIDAQIEAIDERDQAEWGGAAAPQRTSAAPRPAVSGVVRADQDGGSSPSD</sequence>
<feature type="region of interest" description="Disordered" evidence="1">
    <location>
        <begin position="344"/>
        <end position="384"/>
    </location>
</feature>
<feature type="region of interest" description="Disordered" evidence="1">
    <location>
        <begin position="300"/>
        <end position="323"/>
    </location>
</feature>
<evidence type="ECO:0000256" key="1">
    <source>
        <dbReference type="SAM" id="MobiDB-lite"/>
    </source>
</evidence>
<accession>A0ABV7ZB84</accession>